<dbReference type="Proteomes" id="UP000192796">
    <property type="component" value="Unassembled WGS sequence"/>
</dbReference>
<dbReference type="AlphaFoldDB" id="A0A1V9G9H7"/>
<accession>A0A1V9G9H7</accession>
<evidence type="ECO:0000313" key="3">
    <source>
        <dbReference type="Proteomes" id="UP000192796"/>
    </source>
</evidence>
<name>A0A1V9G9H7_9BACT</name>
<keyword evidence="1" id="KW-1133">Transmembrane helix</keyword>
<keyword evidence="3" id="KW-1185">Reference proteome</keyword>
<keyword evidence="1" id="KW-0812">Transmembrane</keyword>
<reference evidence="2 3" key="1">
    <citation type="submission" date="2016-03" db="EMBL/GenBank/DDBJ databases">
        <title>Niastella vici sp. nov., isolated from farmland soil.</title>
        <authorList>
            <person name="Chen L."/>
            <person name="Wang D."/>
            <person name="Yang S."/>
            <person name="Wang G."/>
        </authorList>
    </citation>
    <scope>NUCLEOTIDE SEQUENCE [LARGE SCALE GENOMIC DNA]</scope>
    <source>
        <strain evidence="2 3">DJ57</strain>
    </source>
</reference>
<keyword evidence="1" id="KW-0472">Membrane</keyword>
<sequence length="63" mass="6942">MMKNIMTSPVNKLIPLNHRPGSTWVCHFSLLLIVVWAHKKTSAGQADAIGLFIIHALIAVSYS</sequence>
<gene>
    <name evidence="2" type="ORF">A3860_02380</name>
</gene>
<comment type="caution">
    <text evidence="2">The sequence shown here is derived from an EMBL/GenBank/DDBJ whole genome shotgun (WGS) entry which is preliminary data.</text>
</comment>
<feature type="transmembrane region" description="Helical" evidence="1">
    <location>
        <begin position="21"/>
        <end position="38"/>
    </location>
</feature>
<evidence type="ECO:0000313" key="2">
    <source>
        <dbReference type="EMBL" id="OQP67227.1"/>
    </source>
</evidence>
<organism evidence="2 3">
    <name type="scientific">Niastella vici</name>
    <dbReference type="NCBI Taxonomy" id="1703345"/>
    <lineage>
        <taxon>Bacteria</taxon>
        <taxon>Pseudomonadati</taxon>
        <taxon>Bacteroidota</taxon>
        <taxon>Chitinophagia</taxon>
        <taxon>Chitinophagales</taxon>
        <taxon>Chitinophagaceae</taxon>
        <taxon>Niastella</taxon>
    </lineage>
</organism>
<evidence type="ECO:0000256" key="1">
    <source>
        <dbReference type="SAM" id="Phobius"/>
    </source>
</evidence>
<dbReference type="EMBL" id="LVYD01000001">
    <property type="protein sequence ID" value="OQP67227.1"/>
    <property type="molecule type" value="Genomic_DNA"/>
</dbReference>
<protein>
    <submittedName>
        <fullName evidence="2">Uncharacterized protein</fullName>
    </submittedName>
</protein>
<proteinExistence type="predicted"/>
<feature type="transmembrane region" description="Helical" evidence="1">
    <location>
        <begin position="44"/>
        <end position="62"/>
    </location>
</feature>